<keyword evidence="1" id="KW-1133">Transmembrane helix</keyword>
<keyword evidence="1" id="KW-0472">Membrane</keyword>
<evidence type="ECO:0000313" key="4">
    <source>
        <dbReference type="Proteomes" id="UP001482231"/>
    </source>
</evidence>
<feature type="transmembrane region" description="Helical" evidence="1">
    <location>
        <begin position="152"/>
        <end position="175"/>
    </location>
</feature>
<dbReference type="EMBL" id="JBAJEX010000017">
    <property type="protein sequence ID" value="MEO1768034.1"/>
    <property type="molecule type" value="Genomic_DNA"/>
</dbReference>
<feature type="transmembrane region" description="Helical" evidence="1">
    <location>
        <begin position="94"/>
        <end position="116"/>
    </location>
</feature>
<evidence type="ECO:0000256" key="2">
    <source>
        <dbReference type="SAM" id="SignalP"/>
    </source>
</evidence>
<dbReference type="Proteomes" id="UP001482231">
    <property type="component" value="Unassembled WGS sequence"/>
</dbReference>
<evidence type="ECO:0000256" key="1">
    <source>
        <dbReference type="SAM" id="Phobius"/>
    </source>
</evidence>
<proteinExistence type="predicted"/>
<name>A0ABV0EHH5_9BURK</name>
<gene>
    <name evidence="3" type="ORF">V6E02_12545</name>
</gene>
<evidence type="ECO:0000313" key="3">
    <source>
        <dbReference type="EMBL" id="MEO1768034.1"/>
    </source>
</evidence>
<feature type="signal peptide" evidence="2">
    <location>
        <begin position="1"/>
        <end position="26"/>
    </location>
</feature>
<keyword evidence="2" id="KW-0732">Signal</keyword>
<feature type="transmembrane region" description="Helical" evidence="1">
    <location>
        <begin position="67"/>
        <end position="88"/>
    </location>
</feature>
<organism evidence="3 4">
    <name type="scientific">Thiobacter aerophilum</name>
    <dbReference type="NCBI Taxonomy" id="3121275"/>
    <lineage>
        <taxon>Bacteria</taxon>
        <taxon>Pseudomonadati</taxon>
        <taxon>Pseudomonadota</taxon>
        <taxon>Betaproteobacteria</taxon>
        <taxon>Burkholderiales</taxon>
        <taxon>Thiobacteraceae</taxon>
        <taxon>Thiobacter</taxon>
    </lineage>
</organism>
<sequence>MATAPRRPLHKLGSTSLLLAASPALAHTDHAATGLVAGLLHPVTGWDHLLAMFAVGLWAAQPHQRSGAIWWLPASFMLALLAGAAWGWNGVTLPWGAAWVEPGIAASVLALGLLIALARCLPLTANLLLTAAFGAVHGYAHGLEWPQATSPAHYAMGFLLATAGLHVSGVALGYATRRHAWASRLTGGLIAASGVGLISPL</sequence>
<feature type="transmembrane region" description="Helical" evidence="1">
    <location>
        <begin position="123"/>
        <end position="140"/>
    </location>
</feature>
<dbReference type="InterPro" id="IPR007038">
    <property type="entry name" value="HupE_UreJ"/>
</dbReference>
<feature type="chain" id="PRO_5046553290" evidence="2">
    <location>
        <begin position="27"/>
        <end position="201"/>
    </location>
</feature>
<keyword evidence="4" id="KW-1185">Reference proteome</keyword>
<dbReference type="Pfam" id="PF04955">
    <property type="entry name" value="HupE_UreJ"/>
    <property type="match status" value="1"/>
</dbReference>
<protein>
    <submittedName>
        <fullName evidence="3">HupE/UreJ family protein</fullName>
    </submittedName>
</protein>
<dbReference type="PIRSF" id="PIRSF016919">
    <property type="entry name" value="HupE_UreJ"/>
    <property type="match status" value="1"/>
</dbReference>
<keyword evidence="1" id="KW-0812">Transmembrane</keyword>
<dbReference type="RefSeq" id="WP_347309146.1">
    <property type="nucleotide sequence ID" value="NZ_JBAJEX010000017.1"/>
</dbReference>
<reference evidence="3 4" key="1">
    <citation type="submission" date="2024-02" db="EMBL/GenBank/DDBJ databases">
        <title>New thermophilic sulfur-oxidizing bacteria from a hot springs of the Uzon caldera (Kamchatka, Russia).</title>
        <authorList>
            <person name="Dukat A.M."/>
            <person name="Elcheninov A.G."/>
            <person name="Frolov E.N."/>
        </authorList>
    </citation>
    <scope>NUCLEOTIDE SEQUENCE [LARGE SCALE GENOMIC DNA]</scope>
    <source>
        <strain evidence="3 4">AK1</strain>
    </source>
</reference>
<comment type="caution">
    <text evidence="3">The sequence shown here is derived from an EMBL/GenBank/DDBJ whole genome shotgun (WGS) entry which is preliminary data.</text>
</comment>
<accession>A0ABV0EHH5</accession>